<dbReference type="InterPro" id="IPR036498">
    <property type="entry name" value="Nfu/NifU_N_sf"/>
</dbReference>
<evidence type="ECO:0000313" key="4">
    <source>
        <dbReference type="Proteomes" id="UP000422736"/>
    </source>
</evidence>
<reference evidence="3 4" key="2">
    <citation type="submission" date="2019-11" db="EMBL/GenBank/DDBJ databases">
        <authorList>
            <person name="Lu H."/>
        </authorList>
    </citation>
    <scope>NUCLEOTIDE SEQUENCE [LARGE SCALE GENOMIC DNA]</scope>
    <source>
        <strain evidence="3 4">FIM1</strain>
    </source>
</reference>
<dbReference type="Gene3D" id="3.30.300.130">
    <property type="entry name" value="Fe-S cluster assembly (FSCA)"/>
    <property type="match status" value="1"/>
</dbReference>
<dbReference type="SUPFAM" id="SSF110836">
    <property type="entry name" value="Hypothetical protein SAV1430"/>
    <property type="match status" value="1"/>
</dbReference>
<keyword evidence="4" id="KW-1185">Reference proteome</keyword>
<dbReference type="SMART" id="SM00932">
    <property type="entry name" value="Nfu_N"/>
    <property type="match status" value="1"/>
</dbReference>
<evidence type="ECO:0000259" key="2">
    <source>
        <dbReference type="SMART" id="SM00932"/>
    </source>
</evidence>
<dbReference type="Pfam" id="PF01106">
    <property type="entry name" value="NifU"/>
    <property type="match status" value="1"/>
</dbReference>
<name>A0ABX6EYV7_KLUMA</name>
<protein>
    <submittedName>
        <fullName evidence="3">Protein NFU1</fullName>
    </submittedName>
</protein>
<proteinExistence type="inferred from homology"/>
<dbReference type="InterPro" id="IPR001075">
    <property type="entry name" value="NIF_FeS_clus_asmbl_NifU_C"/>
</dbReference>
<dbReference type="Pfam" id="PF08712">
    <property type="entry name" value="Nfu_N"/>
    <property type="match status" value="1"/>
</dbReference>
<dbReference type="Gene3D" id="3.30.1370.70">
    <property type="entry name" value="Scaffold protein Nfu/NifU, N-terminal domain"/>
    <property type="match status" value="1"/>
</dbReference>
<dbReference type="EMBL" id="CP015059">
    <property type="protein sequence ID" value="QGN17252.1"/>
    <property type="molecule type" value="Genomic_DNA"/>
</dbReference>
<comment type="similarity">
    <text evidence="1">Belongs to the NifU family.</text>
</comment>
<dbReference type="PIRSF" id="PIRSF036773">
    <property type="entry name" value="HIRIP5"/>
    <property type="match status" value="1"/>
</dbReference>
<gene>
    <name evidence="3" type="primary">NFU1</name>
    <name evidence="3" type="ORF">FIM1_3983</name>
</gene>
<sequence>MLGRLLYHGNSGRSIQKFILSPVWRRSIHVKTLTTPNDNALKFVSTDGELLQEKGKQSVEIKNTDEELLKHAPFPAKIFQQCPGVESMMIGDDFVTINKDEMMHWNQVTPTVIDLLVQHLASGKPTFLPDFYSVHQDGVGYDVNVPKFEYDEDEQEISEMIDELIQTRIRPAIMDDGGDIQYRGWDPKTGTVYLKLQGACKSCSSSEDTLKHGIEAMLKHYIEEVEDVVQILDPEEQIALAEFEKLEKKLEGSRK</sequence>
<dbReference type="InterPro" id="IPR035433">
    <property type="entry name" value="NFU1-like"/>
</dbReference>
<dbReference type="Proteomes" id="UP000422736">
    <property type="component" value="Chromosome 6"/>
</dbReference>
<dbReference type="PANTHER" id="PTHR11178">
    <property type="entry name" value="IRON-SULFUR CLUSTER SCAFFOLD PROTEIN NFU-RELATED"/>
    <property type="match status" value="1"/>
</dbReference>
<dbReference type="PANTHER" id="PTHR11178:SF1">
    <property type="entry name" value="NFU1 IRON-SULFUR CLUSTER SCAFFOLD HOMOLOG, MITOCHONDRIAL"/>
    <property type="match status" value="1"/>
</dbReference>
<evidence type="ECO:0000256" key="1">
    <source>
        <dbReference type="ARBA" id="ARBA00006420"/>
    </source>
</evidence>
<dbReference type="SUPFAM" id="SSF117916">
    <property type="entry name" value="Fe-S cluster assembly (FSCA) domain-like"/>
    <property type="match status" value="1"/>
</dbReference>
<feature type="domain" description="Scaffold protein Nfu/NifU N-terminal" evidence="2">
    <location>
        <begin position="30"/>
        <end position="123"/>
    </location>
</feature>
<dbReference type="InterPro" id="IPR034904">
    <property type="entry name" value="FSCA_dom_sf"/>
</dbReference>
<evidence type="ECO:0000313" key="3">
    <source>
        <dbReference type="EMBL" id="QGN17252.1"/>
    </source>
</evidence>
<organism evidence="3 4">
    <name type="scientific">Kluyveromyces marxianus</name>
    <name type="common">Yeast</name>
    <name type="synonym">Candida kefyr</name>
    <dbReference type="NCBI Taxonomy" id="4911"/>
    <lineage>
        <taxon>Eukaryota</taxon>
        <taxon>Fungi</taxon>
        <taxon>Dikarya</taxon>
        <taxon>Ascomycota</taxon>
        <taxon>Saccharomycotina</taxon>
        <taxon>Saccharomycetes</taxon>
        <taxon>Saccharomycetales</taxon>
        <taxon>Saccharomycetaceae</taxon>
        <taxon>Kluyveromyces</taxon>
    </lineage>
</organism>
<reference evidence="3 4" key="1">
    <citation type="submission" date="2016-03" db="EMBL/GenBank/DDBJ databases">
        <title>How can Kluyveromyces marxianus grow so fast - potential evolutionary course in Saccharomyces Complex revealed by comparative genomics.</title>
        <authorList>
            <person name="Mo W."/>
            <person name="Lu W."/>
            <person name="Yang X."/>
            <person name="Qi J."/>
            <person name="Lv H."/>
        </authorList>
    </citation>
    <scope>NUCLEOTIDE SEQUENCE [LARGE SCALE GENOMIC DNA]</scope>
    <source>
        <strain evidence="3 4">FIM1</strain>
    </source>
</reference>
<accession>A0ABX6EYV7</accession>
<dbReference type="InterPro" id="IPR014824">
    <property type="entry name" value="Nfu/NifU_N"/>
</dbReference>